<sequence>MNDDYKNICNKVFTYDGYGNGFGEPFEINDTFNWDHFSKFKVEDVDSDETGVTIYYSETYAIRIEWTGSDKREEDKIDFKECKRSSDGCCKDHYGCGYDLCDECYPFQRITMKCEIKLLIGQKIKKFVAETDDYYPTTHEFVFICENGTKVPFELDNTNPNHDVNLVMMVY</sequence>
<proteinExistence type="predicted"/>
<organism evidence="1">
    <name type="scientific">Satyrvirus sp</name>
    <dbReference type="NCBI Taxonomy" id="2487771"/>
    <lineage>
        <taxon>Viruses</taxon>
        <taxon>Varidnaviria</taxon>
        <taxon>Bamfordvirae</taxon>
        <taxon>Nucleocytoviricota</taxon>
        <taxon>Megaviricetes</taxon>
        <taxon>Imitervirales</taxon>
        <taxon>Mimiviridae</taxon>
        <taxon>Megamimivirinae</taxon>
    </lineage>
</organism>
<accession>A0A3G5AFA4</accession>
<evidence type="ECO:0000313" key="1">
    <source>
        <dbReference type="EMBL" id="AYV85264.1"/>
    </source>
</evidence>
<gene>
    <name evidence="1" type="ORF">Satyrvirus8_22</name>
</gene>
<dbReference type="EMBL" id="MK072444">
    <property type="protein sequence ID" value="AYV85264.1"/>
    <property type="molecule type" value="Genomic_DNA"/>
</dbReference>
<protein>
    <submittedName>
        <fullName evidence="1">Uncharacterized protein</fullName>
    </submittedName>
</protein>
<reference evidence="1" key="1">
    <citation type="submission" date="2018-10" db="EMBL/GenBank/DDBJ databases">
        <title>Hidden diversity of soil giant viruses.</title>
        <authorList>
            <person name="Schulz F."/>
            <person name="Alteio L."/>
            <person name="Goudeau D."/>
            <person name="Ryan E.M."/>
            <person name="Malmstrom R.R."/>
            <person name="Blanchard J."/>
            <person name="Woyke T."/>
        </authorList>
    </citation>
    <scope>NUCLEOTIDE SEQUENCE</scope>
    <source>
        <strain evidence="1">SAV1</strain>
    </source>
</reference>
<name>A0A3G5AFA4_9VIRU</name>